<feature type="repeat" description="TPR" evidence="3">
    <location>
        <begin position="619"/>
        <end position="652"/>
    </location>
</feature>
<comment type="caution">
    <text evidence="4">The sequence shown here is derived from an EMBL/GenBank/DDBJ whole genome shotgun (WGS) entry which is preliminary data.</text>
</comment>
<dbReference type="InterPro" id="IPR019734">
    <property type="entry name" value="TPR_rpt"/>
</dbReference>
<dbReference type="InterPro" id="IPR051012">
    <property type="entry name" value="CellSynth/LPSAsmb/PSIAsmb"/>
</dbReference>
<keyword evidence="2 3" id="KW-0802">TPR repeat</keyword>
<sequence length="742" mass="85907">MQSVCLILLVCAAEVSDFDLGKRAYEKEQYSVARAYFQAVLAQDPTTEHRADILYYLFEIHRHEHNIPHVLSVGGQFLTDYAHDRRSKSLFNSLVQELIRMQAFSIMAEYLRTYDYLVTDQAVIEKTAGELIARKQFALAESLLHRCTRTDTVKLMLASVTEDLGEREALYLSIPGTQGKIHLMQFYLEQGDTIDAFEVFSGMKENTVEETRLFQYARISRLFDTGSFARAVDGMKQTPGMSNKARLLRALETGKLDVLELPLDAAESSLLAQCVSQDTVSRRPPEQLAIDSVLADSFTPTYINHLRRGIESYFLDSLYADLLLKDGRIRDAYEVVKPYLAYQNTIRFGRMVRAIYLYHDGAYDRAARDIILSRTRAPQWIHLLANAFRFLGRESDYLYRDVVKRSSDSSLVSRAQKELMKINFDKGAYDDVLEFGFETAQEDTQLIKLYAYSLARTGTYKDALSVFKQYIGDEPYTLANYYGEYLIETKKYRMARTHYDTLVTSAERRLPARFLYNWALIPFLQGTVDTAMVRFHYYRKTAPGSEKFRQALFKIATLYYAQQQFDSAAYYYGLASEDDSLLTDALQNQLVCYKKLSRWADVVDVGSVLLEHMYEEEKHAVTFELGYAFLRSGRIRQAVSFLKNAVARKPTPEYHYWLAETYLGKGDFVRALYHYRKIVDAFSEDEMWVPTAQYKTGIVLEFLDERDEARAVYEQIIKERGRTDTWGIEARKRIDELEEDER</sequence>
<organism evidence="4 5">
    <name type="scientific">candidate division WOR_3 bacterium SM23_60</name>
    <dbReference type="NCBI Taxonomy" id="1703780"/>
    <lineage>
        <taxon>Bacteria</taxon>
        <taxon>Bacteria division WOR-3</taxon>
    </lineage>
</organism>
<gene>
    <name evidence="4" type="ORF">AMJ87_06360</name>
</gene>
<keyword evidence="1" id="KW-0677">Repeat</keyword>
<dbReference type="PROSITE" id="PS50005">
    <property type="entry name" value="TPR"/>
    <property type="match status" value="1"/>
</dbReference>
<dbReference type="SUPFAM" id="SSF48452">
    <property type="entry name" value="TPR-like"/>
    <property type="match status" value="2"/>
</dbReference>
<reference evidence="4 5" key="1">
    <citation type="journal article" date="2015" name="Microbiome">
        <title>Genomic resolution of linkages in carbon, nitrogen, and sulfur cycling among widespread estuary sediment bacteria.</title>
        <authorList>
            <person name="Baker B.J."/>
            <person name="Lazar C.S."/>
            <person name="Teske A.P."/>
            <person name="Dick G.J."/>
        </authorList>
    </citation>
    <scope>NUCLEOTIDE SEQUENCE [LARGE SCALE GENOMIC DNA]</scope>
    <source>
        <strain evidence="4">SM23_60</strain>
    </source>
</reference>
<evidence type="ECO:0000256" key="1">
    <source>
        <dbReference type="ARBA" id="ARBA00022737"/>
    </source>
</evidence>
<dbReference type="PANTHER" id="PTHR45586">
    <property type="entry name" value="TPR REPEAT-CONTAINING PROTEIN PA4667"/>
    <property type="match status" value="1"/>
</dbReference>
<dbReference type="AlphaFoldDB" id="A0A0S8GG54"/>
<dbReference type="PANTHER" id="PTHR45586:SF1">
    <property type="entry name" value="LIPOPOLYSACCHARIDE ASSEMBLY PROTEIN B"/>
    <property type="match status" value="1"/>
</dbReference>
<evidence type="ECO:0000313" key="4">
    <source>
        <dbReference type="EMBL" id="KPK71870.1"/>
    </source>
</evidence>
<dbReference type="EMBL" id="LJUO01000050">
    <property type="protein sequence ID" value="KPK71870.1"/>
    <property type="molecule type" value="Genomic_DNA"/>
</dbReference>
<evidence type="ECO:0008006" key="6">
    <source>
        <dbReference type="Google" id="ProtNLM"/>
    </source>
</evidence>
<evidence type="ECO:0000256" key="2">
    <source>
        <dbReference type="ARBA" id="ARBA00022803"/>
    </source>
</evidence>
<evidence type="ECO:0000313" key="5">
    <source>
        <dbReference type="Proteomes" id="UP000051096"/>
    </source>
</evidence>
<dbReference type="Proteomes" id="UP000051096">
    <property type="component" value="Unassembled WGS sequence"/>
</dbReference>
<dbReference type="InterPro" id="IPR011990">
    <property type="entry name" value="TPR-like_helical_dom_sf"/>
</dbReference>
<accession>A0A0S8GG54</accession>
<dbReference type="Gene3D" id="1.25.40.10">
    <property type="entry name" value="Tetratricopeptide repeat domain"/>
    <property type="match status" value="3"/>
</dbReference>
<evidence type="ECO:0000256" key="3">
    <source>
        <dbReference type="PROSITE-ProRule" id="PRU00339"/>
    </source>
</evidence>
<protein>
    <recommendedName>
        <fullName evidence="6">Tetratricopeptide repeat-like domain-containing protein</fullName>
    </recommendedName>
</protein>
<name>A0A0S8GG54_UNCW3</name>
<dbReference type="Pfam" id="PF13432">
    <property type="entry name" value="TPR_16"/>
    <property type="match status" value="1"/>
</dbReference>
<dbReference type="Pfam" id="PF13174">
    <property type="entry name" value="TPR_6"/>
    <property type="match status" value="1"/>
</dbReference>
<proteinExistence type="predicted"/>